<keyword evidence="4" id="KW-0812">Transmembrane</keyword>
<dbReference type="InterPro" id="IPR014265">
    <property type="entry name" value="XrtA/PrsK"/>
</dbReference>
<dbReference type="AlphaFoldDB" id="A0A0Q9YLY4"/>
<accession>A0A0Q9YLY4</accession>
<dbReference type="NCBIfam" id="TIGR02916">
    <property type="entry name" value="PEP_his_kin"/>
    <property type="match status" value="1"/>
</dbReference>
<keyword evidence="7" id="KW-0418">Kinase</keyword>
<dbReference type="PROSITE" id="PS50109">
    <property type="entry name" value="HIS_KIN"/>
    <property type="match status" value="1"/>
</dbReference>
<feature type="transmembrane region" description="Helical" evidence="4">
    <location>
        <begin position="98"/>
        <end position="118"/>
    </location>
</feature>
<name>A0A0Q9YLY4_9GAMM</name>
<evidence type="ECO:0000256" key="1">
    <source>
        <dbReference type="ARBA" id="ARBA00000085"/>
    </source>
</evidence>
<evidence type="ECO:0000259" key="5">
    <source>
        <dbReference type="PROSITE" id="PS50109"/>
    </source>
</evidence>
<dbReference type="OrthoDB" id="9785691at2"/>
<reference evidence="7" key="3">
    <citation type="submission" date="2021-06" db="EMBL/GenBank/DDBJ databases">
        <title>Genomic Description and Analysis of Intracellular Bacteria, Candidatus Berkiella cookevillensis and Candidatus Berkiella aquae.</title>
        <authorList>
            <person name="Kidane D.T."/>
            <person name="Mehari Y.T."/>
            <person name="Rice F.C."/>
            <person name="Arivett B.A."/>
            <person name="Farone A.L."/>
            <person name="Berk S.G."/>
            <person name="Farone M.B."/>
        </authorList>
    </citation>
    <scope>NUCLEOTIDE SEQUENCE</scope>
    <source>
        <strain evidence="7">CC99</strain>
    </source>
</reference>
<dbReference type="EMBL" id="LKHV02000001">
    <property type="protein sequence ID" value="MCS5709147.1"/>
    <property type="molecule type" value="Genomic_DNA"/>
</dbReference>
<feature type="domain" description="Histidine kinase" evidence="5">
    <location>
        <begin position="474"/>
        <end position="678"/>
    </location>
</feature>
<evidence type="ECO:0000313" key="7">
    <source>
        <dbReference type="EMBL" id="MCS5709147.1"/>
    </source>
</evidence>
<evidence type="ECO:0000256" key="3">
    <source>
        <dbReference type="ARBA" id="ARBA00022553"/>
    </source>
</evidence>
<reference evidence="7" key="2">
    <citation type="journal article" date="2016" name="Genome Announc.">
        <title>Draft Genome Sequences of Two Novel Amoeba-Resistant Intranuclear Bacteria, 'Candidatus Berkiella cookevillensis' and 'Candidatus Berkiella aquae'.</title>
        <authorList>
            <person name="Mehari Y.T."/>
            <person name="Arivett B.A."/>
            <person name="Farone A.L."/>
            <person name="Gunderson J.H."/>
            <person name="Farone M.B."/>
        </authorList>
    </citation>
    <scope>NUCLEOTIDE SEQUENCE</scope>
    <source>
        <strain evidence="7">CC99</strain>
    </source>
</reference>
<keyword evidence="3" id="KW-0597">Phosphoprotein</keyword>
<evidence type="ECO:0000256" key="2">
    <source>
        <dbReference type="ARBA" id="ARBA00012438"/>
    </source>
</evidence>
<feature type="transmembrane region" description="Helical" evidence="4">
    <location>
        <begin position="130"/>
        <end position="154"/>
    </location>
</feature>
<dbReference type="EC" id="2.7.13.3" evidence="2"/>
<dbReference type="RefSeq" id="WP_057624989.1">
    <property type="nucleotide sequence ID" value="NZ_LKHV02000001.1"/>
</dbReference>
<evidence type="ECO:0000256" key="4">
    <source>
        <dbReference type="SAM" id="Phobius"/>
    </source>
</evidence>
<comment type="caution">
    <text evidence="6">The sequence shown here is derived from an EMBL/GenBank/DDBJ whole genome shotgun (WGS) entry which is preliminary data.</text>
</comment>
<reference evidence="6" key="1">
    <citation type="submission" date="2015-09" db="EMBL/GenBank/DDBJ databases">
        <title>Draft Genome Sequences of Two Novel Amoeba-resistant Intranuclear Bacteria, Candidatus Berkiella cookevillensis and Candidatus Berkiella aquae.</title>
        <authorList>
            <person name="Mehari Y.T."/>
            <person name="Arivett B.A."/>
            <person name="Farone A.L."/>
            <person name="Gunderson J.H."/>
            <person name="Farone M.B."/>
        </authorList>
    </citation>
    <scope>NUCLEOTIDE SEQUENCE [LARGE SCALE GENOMIC DNA]</scope>
    <source>
        <strain evidence="6">CC99</strain>
    </source>
</reference>
<dbReference type="Proteomes" id="UP000051494">
    <property type="component" value="Unassembled WGS sequence"/>
</dbReference>
<keyword evidence="6" id="KW-0808">Transferase</keyword>
<dbReference type="Gene3D" id="3.30.565.10">
    <property type="entry name" value="Histidine kinase-like ATPase, C-terminal domain"/>
    <property type="match status" value="1"/>
</dbReference>
<feature type="transmembrane region" description="Helical" evidence="4">
    <location>
        <begin position="264"/>
        <end position="282"/>
    </location>
</feature>
<feature type="transmembrane region" description="Helical" evidence="4">
    <location>
        <begin position="230"/>
        <end position="252"/>
    </location>
</feature>
<dbReference type="InterPro" id="IPR004358">
    <property type="entry name" value="Sig_transdc_His_kin-like_C"/>
</dbReference>
<dbReference type="PRINTS" id="PR00344">
    <property type="entry name" value="BCTRLSENSOR"/>
</dbReference>
<evidence type="ECO:0000313" key="6">
    <source>
        <dbReference type="EMBL" id="KRG17924.1"/>
    </source>
</evidence>
<dbReference type="PANTHER" id="PTHR43547:SF2">
    <property type="entry name" value="HYBRID SIGNAL TRANSDUCTION HISTIDINE KINASE C"/>
    <property type="match status" value="1"/>
</dbReference>
<keyword evidence="4" id="KW-1133">Transmembrane helix</keyword>
<organism evidence="6">
    <name type="scientific">Candidatus Berkiella cookevillensis</name>
    <dbReference type="NCBI Taxonomy" id="437022"/>
    <lineage>
        <taxon>Bacteria</taxon>
        <taxon>Pseudomonadati</taxon>
        <taxon>Pseudomonadota</taxon>
        <taxon>Gammaproteobacteria</taxon>
        <taxon>Candidatus Berkiellales</taxon>
        <taxon>Candidatus Berkiellaceae</taxon>
        <taxon>Candidatus Berkiella</taxon>
    </lineage>
</organism>
<dbReference type="InterPro" id="IPR003594">
    <property type="entry name" value="HATPase_dom"/>
</dbReference>
<dbReference type="SUPFAM" id="SSF55874">
    <property type="entry name" value="ATPase domain of HSP90 chaperone/DNA topoisomerase II/histidine kinase"/>
    <property type="match status" value="1"/>
</dbReference>
<dbReference type="InterPro" id="IPR036890">
    <property type="entry name" value="HATPase_C_sf"/>
</dbReference>
<keyword evidence="4" id="KW-0472">Membrane</keyword>
<protein>
    <recommendedName>
        <fullName evidence="2">histidine kinase</fullName>
        <ecNumber evidence="2">2.7.13.3</ecNumber>
    </recommendedName>
</protein>
<feature type="transmembrane region" description="Helical" evidence="4">
    <location>
        <begin position="199"/>
        <end position="218"/>
    </location>
</feature>
<feature type="transmembrane region" description="Helical" evidence="4">
    <location>
        <begin position="166"/>
        <end position="187"/>
    </location>
</feature>
<proteinExistence type="predicted"/>
<dbReference type="SMART" id="SM00387">
    <property type="entry name" value="HATPase_c"/>
    <property type="match status" value="1"/>
</dbReference>
<dbReference type="Pfam" id="PF02518">
    <property type="entry name" value="HATPase_c"/>
    <property type="match status" value="1"/>
</dbReference>
<gene>
    <name evidence="6" type="primary">zraS_1</name>
    <name evidence="7" type="synonym">prsK</name>
    <name evidence="7" type="ORF">CC99x_009540</name>
    <name evidence="6" type="ORF">CC99x_01880</name>
</gene>
<keyword evidence="8" id="KW-1185">Reference proteome</keyword>
<sequence length="704" mass="79784">MPQIASISHNFGAVVFLTTTILLCFHRSTREKIPLLIISTFITSLWCIFASLYIAEFLPHYGIVAFTEALQDVSWCFCLIQLIALTQNIEGKRWFNHSLFKIFMGIWVTILSINAVLIQIEVNPAWMDRFAKLSFIGNISMSVIALALIEQLYLGTMPERRGGIQFIACGLGLMFCYDFYLFANALLLSQINPTMWEMRGAVCALIAPFITIGVFRNQNWHYPLAPSRKLIFSSAAFVGCGVYLLIMASVGYGIRQFGGNWGKALQVLFLSSSLLVLALLLTSGRVRAFISQLFAKNLFRLRYDYRQQWLNISNILSENEHQNRNQLVIKMIADLVESPKGWLFEKGKNNQFSLIEGWNIALPEQGLEIQDPAFAAILDQLNKPLDLSTDAIILPEAMREQSWIWLMVPLKYLDHCAYLIVLGFPRTSFSINWEVQDVLMMVGRQLAVTLVQAQAAKDLMVAKQFEAFNQVSTFIAHDLKNIAAQLILMSRNKEKHGDNPKFIASVYQTIDHLNLKFDKLLKQINVPTQEISETIALRKALAEVLEIRSKDFPIPSLSWQCDFDEVEIIGDYSQFVNILTHLVENAQQATSHEGTVSIEISIQDRKVMIKVIDTGKGMSQDFMRSHLFKPFVSTKGKKGMGIGVFQAKTYVENQKGRIQATSQEGLGTQFCIEFPILHVVQQSNIIYRESDIIEQIEKVSDIAN</sequence>
<feature type="transmembrane region" description="Helical" evidence="4">
    <location>
        <begin position="6"/>
        <end position="26"/>
    </location>
</feature>
<dbReference type="GO" id="GO:0000155">
    <property type="term" value="F:phosphorelay sensor kinase activity"/>
    <property type="evidence" value="ECO:0007669"/>
    <property type="project" value="TreeGrafter"/>
</dbReference>
<comment type="catalytic activity">
    <reaction evidence="1">
        <text>ATP + protein L-histidine = ADP + protein N-phospho-L-histidine.</text>
        <dbReference type="EC" id="2.7.13.3"/>
    </reaction>
</comment>
<feature type="transmembrane region" description="Helical" evidence="4">
    <location>
        <begin position="33"/>
        <end position="55"/>
    </location>
</feature>
<dbReference type="PANTHER" id="PTHR43547">
    <property type="entry name" value="TWO-COMPONENT HISTIDINE KINASE"/>
    <property type="match status" value="1"/>
</dbReference>
<dbReference type="EMBL" id="LKHV01000010">
    <property type="protein sequence ID" value="KRG17924.1"/>
    <property type="molecule type" value="Genomic_DNA"/>
</dbReference>
<dbReference type="STRING" id="437022.CC99x_01880"/>
<dbReference type="InterPro" id="IPR005467">
    <property type="entry name" value="His_kinase_dom"/>
</dbReference>
<evidence type="ECO:0000313" key="8">
    <source>
        <dbReference type="Proteomes" id="UP000051494"/>
    </source>
</evidence>